<dbReference type="Pfam" id="PF08743">
    <property type="entry name" value="Nse4_C"/>
    <property type="match status" value="1"/>
</dbReference>
<evidence type="ECO:0000313" key="9">
    <source>
        <dbReference type="EMBL" id="CAH2062343.1"/>
    </source>
</evidence>
<evidence type="ECO:0000256" key="2">
    <source>
        <dbReference type="ARBA" id="ARBA00008997"/>
    </source>
</evidence>
<evidence type="ECO:0000256" key="5">
    <source>
        <dbReference type="ARBA" id="ARBA00023204"/>
    </source>
</evidence>
<dbReference type="EMBL" id="OW152841">
    <property type="protein sequence ID" value="CAH2062343.1"/>
    <property type="molecule type" value="Genomic_DNA"/>
</dbReference>
<dbReference type="PANTHER" id="PTHR16140">
    <property type="entry name" value="NON-STRUCTURAL MAINTENANCE OF CHROMOSOMES ELEMENT 4"/>
    <property type="match status" value="1"/>
</dbReference>
<dbReference type="InterPro" id="IPR014854">
    <property type="entry name" value="Nse4_C"/>
</dbReference>
<evidence type="ECO:0000256" key="6">
    <source>
        <dbReference type="ARBA" id="ARBA00023242"/>
    </source>
</evidence>
<dbReference type="Proteomes" id="UP000837857">
    <property type="component" value="Chromosome 29"/>
</dbReference>
<keyword evidence="4 7" id="KW-0233">DNA recombination</keyword>
<keyword evidence="5 7" id="KW-0234">DNA repair</keyword>
<keyword evidence="10" id="KW-1185">Reference proteome</keyword>
<evidence type="ECO:0000259" key="8">
    <source>
        <dbReference type="Pfam" id="PF08743"/>
    </source>
</evidence>
<organism evidence="9 10">
    <name type="scientific">Iphiclides podalirius</name>
    <name type="common">scarce swallowtail</name>
    <dbReference type="NCBI Taxonomy" id="110791"/>
    <lineage>
        <taxon>Eukaryota</taxon>
        <taxon>Metazoa</taxon>
        <taxon>Ecdysozoa</taxon>
        <taxon>Arthropoda</taxon>
        <taxon>Hexapoda</taxon>
        <taxon>Insecta</taxon>
        <taxon>Pterygota</taxon>
        <taxon>Neoptera</taxon>
        <taxon>Endopterygota</taxon>
        <taxon>Lepidoptera</taxon>
        <taxon>Glossata</taxon>
        <taxon>Ditrysia</taxon>
        <taxon>Papilionoidea</taxon>
        <taxon>Papilionidae</taxon>
        <taxon>Papilioninae</taxon>
        <taxon>Iphiclides</taxon>
    </lineage>
</organism>
<comment type="function">
    <text evidence="7">Component of the SMC5-SMC6 complex, that promotes sister chromatid alignment after DNA damage and facilitates double-stranded DNA breaks (DSBs) repair via homologous recombination between sister chromatids.</text>
</comment>
<reference evidence="9" key="1">
    <citation type="submission" date="2022-03" db="EMBL/GenBank/DDBJ databases">
        <authorList>
            <person name="Martin H S."/>
        </authorList>
    </citation>
    <scope>NUCLEOTIDE SEQUENCE</scope>
</reference>
<evidence type="ECO:0000313" key="10">
    <source>
        <dbReference type="Proteomes" id="UP000837857"/>
    </source>
</evidence>
<dbReference type="InterPro" id="IPR027786">
    <property type="entry name" value="Nse4/EID"/>
</dbReference>
<evidence type="ECO:0000256" key="4">
    <source>
        <dbReference type="ARBA" id="ARBA00023172"/>
    </source>
</evidence>
<evidence type="ECO:0000256" key="3">
    <source>
        <dbReference type="ARBA" id="ARBA00022763"/>
    </source>
</evidence>
<sequence>MSSSNNVSRSSLGSRDRKLRYRALLEDLSTLDDKNDVDQMEHTKIAVNEVKSLLAEGGLDERVKHPGEGYLDSRVLRATSDRALRCSEAVSGNVNTYDRHELAQRIRENPSFWEFPFPREAPAVACLFGAFAPTPPEQRPRAPRKRIERQQLAALKAPEAVDRMEKTEEGSEMVSRAHRFLSRACGRGPVSYFHAVLDPTSFCRTVENVYYVSFLVRDGMVAVEVDEEHGIPFVRTLAPSQEQKRHDSSRENQFVVTINMDSWRELVEAFDIKKPMMVLKQN</sequence>
<evidence type="ECO:0000256" key="7">
    <source>
        <dbReference type="RuleBase" id="RU365071"/>
    </source>
</evidence>
<comment type="subunit">
    <text evidence="7">Component of the SMC5-SMC6 complex.</text>
</comment>
<accession>A0ABN8IS51</accession>
<dbReference type="PANTHER" id="PTHR16140:SF0">
    <property type="entry name" value="NON-STRUCTURAL MAINTENANCE OF CHROMOSOMES ELEMENT 4"/>
    <property type="match status" value="1"/>
</dbReference>
<feature type="non-terminal residue" evidence="9">
    <location>
        <position position="1"/>
    </location>
</feature>
<keyword evidence="3 7" id="KW-0227">DNA damage</keyword>
<protein>
    <recommendedName>
        <fullName evidence="7">Non-structural maintenance of chromosomes element 4</fullName>
    </recommendedName>
</protein>
<comment type="similarity">
    <text evidence="2 7">Belongs to the NSE4 family.</text>
</comment>
<comment type="subcellular location">
    <subcellularLocation>
        <location evidence="1 7">Nucleus</location>
    </subcellularLocation>
</comment>
<name>A0ABN8IS51_9NEOP</name>
<keyword evidence="6 7" id="KW-0539">Nucleus</keyword>
<gene>
    <name evidence="9" type="ORF">IPOD504_LOCUS11895</name>
</gene>
<proteinExistence type="inferred from homology"/>
<evidence type="ECO:0000256" key="1">
    <source>
        <dbReference type="ARBA" id="ARBA00004123"/>
    </source>
</evidence>
<feature type="domain" description="Non-structural maintenance of chromosome element 4 C-terminal" evidence="8">
    <location>
        <begin position="189"/>
        <end position="277"/>
    </location>
</feature>